<gene>
    <name evidence="4" type="ORF">GCM10009765_36840</name>
</gene>
<sequence>MSRKLIAVIVRGVSMEPTYRDGDRVLARRGHSPVVGQVVVVEIPTGSPVGTGGWMIKRVVAVAGDPVPRDRADALADVPEDRVPAGKIVLVGDNPAASYDSRTAGYFRTDRVLGIAIRRLAP</sequence>
<evidence type="ECO:0000259" key="3">
    <source>
        <dbReference type="Pfam" id="PF10502"/>
    </source>
</evidence>
<dbReference type="CDD" id="cd06530">
    <property type="entry name" value="S26_SPase_I"/>
    <property type="match status" value="1"/>
</dbReference>
<evidence type="ECO:0000313" key="5">
    <source>
        <dbReference type="Proteomes" id="UP001500618"/>
    </source>
</evidence>
<protein>
    <submittedName>
        <fullName evidence="4">S26 family signal peptidase</fullName>
    </submittedName>
</protein>
<dbReference type="EMBL" id="BAAANY010000012">
    <property type="protein sequence ID" value="GAA1684086.1"/>
    <property type="molecule type" value="Genomic_DNA"/>
</dbReference>
<dbReference type="Gene3D" id="2.10.109.10">
    <property type="entry name" value="Umud Fragment, subunit A"/>
    <property type="match status" value="1"/>
</dbReference>
<dbReference type="InterPro" id="IPR019533">
    <property type="entry name" value="Peptidase_S26"/>
</dbReference>
<dbReference type="Pfam" id="PF10502">
    <property type="entry name" value="Peptidase_S26"/>
    <property type="match status" value="2"/>
</dbReference>
<organism evidence="4 5">
    <name type="scientific">Fodinicola feengrottensis</name>
    <dbReference type="NCBI Taxonomy" id="435914"/>
    <lineage>
        <taxon>Bacteria</taxon>
        <taxon>Bacillati</taxon>
        <taxon>Actinomycetota</taxon>
        <taxon>Actinomycetes</taxon>
        <taxon>Mycobacteriales</taxon>
        <taxon>Fodinicola</taxon>
    </lineage>
</organism>
<dbReference type="PANTHER" id="PTHR43390">
    <property type="entry name" value="SIGNAL PEPTIDASE I"/>
    <property type="match status" value="1"/>
</dbReference>
<dbReference type="Proteomes" id="UP001500618">
    <property type="component" value="Unassembled WGS sequence"/>
</dbReference>
<feature type="domain" description="Peptidase S26" evidence="3">
    <location>
        <begin position="8"/>
        <end position="69"/>
    </location>
</feature>
<dbReference type="PRINTS" id="PR00727">
    <property type="entry name" value="LEADERPTASE"/>
</dbReference>
<evidence type="ECO:0000313" key="4">
    <source>
        <dbReference type="EMBL" id="GAA1684086.1"/>
    </source>
</evidence>
<comment type="caution">
    <text evidence="4">The sequence shown here is derived from an EMBL/GenBank/DDBJ whole genome shotgun (WGS) entry which is preliminary data.</text>
</comment>
<feature type="domain" description="Peptidase S26" evidence="3">
    <location>
        <begin position="80"/>
        <end position="117"/>
    </location>
</feature>
<dbReference type="InterPro" id="IPR036286">
    <property type="entry name" value="LexA/Signal_pep-like_sf"/>
</dbReference>
<proteinExistence type="inferred from homology"/>
<reference evidence="4 5" key="1">
    <citation type="journal article" date="2019" name="Int. J. Syst. Evol. Microbiol.">
        <title>The Global Catalogue of Microorganisms (GCM) 10K type strain sequencing project: providing services to taxonomists for standard genome sequencing and annotation.</title>
        <authorList>
            <consortium name="The Broad Institute Genomics Platform"/>
            <consortium name="The Broad Institute Genome Sequencing Center for Infectious Disease"/>
            <person name="Wu L."/>
            <person name="Ma J."/>
        </authorList>
    </citation>
    <scope>NUCLEOTIDE SEQUENCE [LARGE SCALE GENOMIC DNA]</scope>
    <source>
        <strain evidence="4 5">JCM 14718</strain>
    </source>
</reference>
<keyword evidence="5" id="KW-1185">Reference proteome</keyword>
<accession>A0ABN2H9E1</accession>
<dbReference type="SUPFAM" id="SSF51306">
    <property type="entry name" value="LexA/Signal peptidase"/>
    <property type="match status" value="1"/>
</dbReference>
<comment type="subcellular location">
    <subcellularLocation>
        <location evidence="1">Cell membrane</location>
        <topology evidence="1">Single-pass type II membrane protein</topology>
    </subcellularLocation>
</comment>
<dbReference type="InterPro" id="IPR000223">
    <property type="entry name" value="Pept_S26A_signal_pept_1"/>
</dbReference>
<evidence type="ECO:0000256" key="1">
    <source>
        <dbReference type="ARBA" id="ARBA00004401"/>
    </source>
</evidence>
<evidence type="ECO:0000256" key="2">
    <source>
        <dbReference type="ARBA" id="ARBA00009370"/>
    </source>
</evidence>
<comment type="similarity">
    <text evidence="2">Belongs to the peptidase S26 family.</text>
</comment>
<name>A0ABN2H9E1_9ACTN</name>
<dbReference type="PANTHER" id="PTHR43390:SF1">
    <property type="entry name" value="CHLOROPLAST PROCESSING PEPTIDASE"/>
    <property type="match status" value="1"/>
</dbReference>